<gene>
    <name evidence="2" type="ORF">OBBRIDRAFT_35440</name>
</gene>
<feature type="transmembrane region" description="Helical" evidence="1">
    <location>
        <begin position="25"/>
        <end position="46"/>
    </location>
</feature>
<proteinExistence type="predicted"/>
<dbReference type="AlphaFoldDB" id="A0A8E2B0Y1"/>
<name>A0A8E2B0Y1_9APHY</name>
<keyword evidence="1" id="KW-0472">Membrane</keyword>
<feature type="transmembrane region" description="Helical" evidence="1">
    <location>
        <begin position="117"/>
        <end position="138"/>
    </location>
</feature>
<protein>
    <submittedName>
        <fullName evidence="2">Uncharacterized protein</fullName>
    </submittedName>
</protein>
<dbReference type="EMBL" id="KV722433">
    <property type="protein sequence ID" value="OCH89160.1"/>
    <property type="molecule type" value="Genomic_DNA"/>
</dbReference>
<dbReference type="Proteomes" id="UP000250043">
    <property type="component" value="Unassembled WGS sequence"/>
</dbReference>
<reference evidence="2 3" key="1">
    <citation type="submission" date="2016-07" db="EMBL/GenBank/DDBJ databases">
        <title>Draft genome of the white-rot fungus Obba rivulosa 3A-2.</title>
        <authorList>
            <consortium name="DOE Joint Genome Institute"/>
            <person name="Miettinen O."/>
            <person name="Riley R."/>
            <person name="Acob R."/>
            <person name="Barry K."/>
            <person name="Cullen D."/>
            <person name="De Vries R."/>
            <person name="Hainaut M."/>
            <person name="Hatakka A."/>
            <person name="Henrissat B."/>
            <person name="Hilden K."/>
            <person name="Kuo R."/>
            <person name="Labutti K."/>
            <person name="Lipzen A."/>
            <person name="Makela M.R."/>
            <person name="Sandor L."/>
            <person name="Spatafora J.W."/>
            <person name="Grigoriev I.V."/>
            <person name="Hibbett D.S."/>
        </authorList>
    </citation>
    <scope>NUCLEOTIDE SEQUENCE [LARGE SCALE GENOMIC DNA]</scope>
    <source>
        <strain evidence="2 3">3A-2</strain>
    </source>
</reference>
<sequence>MVITQWVVAALLTMRTYALYGKNRLVLAPLATIIFVDSILALWSAVATSPFDEMSGLFSNRYGCDLSVPMQQTGYWAAAWGIVLLFDTIVFLLTIVRRLRERNLWNASLFRLCLRDGALYYAVMVIINIVNVLTIVLPSPEQKAMFATLTNVISSTLMSRLMLNLREPDRDASPAPSTAYNLTRHIAEPQAVDVSASWSGTTAKSFLTSYNSVDSCTRA</sequence>
<evidence type="ECO:0000313" key="3">
    <source>
        <dbReference type="Proteomes" id="UP000250043"/>
    </source>
</evidence>
<feature type="transmembrane region" description="Helical" evidence="1">
    <location>
        <begin position="75"/>
        <end position="96"/>
    </location>
</feature>
<accession>A0A8E2B0Y1</accession>
<evidence type="ECO:0000256" key="1">
    <source>
        <dbReference type="SAM" id="Phobius"/>
    </source>
</evidence>
<evidence type="ECO:0000313" key="2">
    <source>
        <dbReference type="EMBL" id="OCH89160.1"/>
    </source>
</evidence>
<organism evidence="2 3">
    <name type="scientific">Obba rivulosa</name>
    <dbReference type="NCBI Taxonomy" id="1052685"/>
    <lineage>
        <taxon>Eukaryota</taxon>
        <taxon>Fungi</taxon>
        <taxon>Dikarya</taxon>
        <taxon>Basidiomycota</taxon>
        <taxon>Agaricomycotina</taxon>
        <taxon>Agaricomycetes</taxon>
        <taxon>Polyporales</taxon>
        <taxon>Gelatoporiaceae</taxon>
        <taxon>Obba</taxon>
    </lineage>
</organism>
<keyword evidence="1" id="KW-1133">Transmembrane helix</keyword>
<keyword evidence="1" id="KW-0812">Transmembrane</keyword>
<keyword evidence="3" id="KW-1185">Reference proteome</keyword>
<dbReference type="OrthoDB" id="2686513at2759"/>